<dbReference type="AlphaFoldDB" id="J0NH79"/>
<dbReference type="Proteomes" id="UP000004578">
    <property type="component" value="Unassembled WGS sequence"/>
</dbReference>
<protein>
    <submittedName>
        <fullName evidence="1">Uncharacterized protein</fullName>
    </submittedName>
</protein>
<sequence>MDDTRPAIEHTGRTTAVTASDRWIRLPRPDDPDLTPPMRLLADQLPPGVLDDPRLDLVLVRAEGTEEWHDTFTTAVEPFGPGVGAQQWQHQVTSLSLRTIPGYQIVDMTPWATDEQAGLLTTGTYILDTISLTLTQWTWVVEDADGGGKGITVTAICPTHQLADSSAETNPMFESTRVL</sequence>
<organism evidence="1 2">
    <name type="scientific">Schaalia georgiae F0490</name>
    <dbReference type="NCBI Taxonomy" id="1125717"/>
    <lineage>
        <taxon>Bacteria</taxon>
        <taxon>Bacillati</taxon>
        <taxon>Actinomycetota</taxon>
        <taxon>Actinomycetes</taxon>
        <taxon>Actinomycetales</taxon>
        <taxon>Actinomycetaceae</taxon>
        <taxon>Schaalia</taxon>
    </lineage>
</organism>
<proteinExistence type="predicted"/>
<dbReference type="PATRIC" id="fig|1125717.3.peg.877"/>
<dbReference type="Gene3D" id="3.40.1000.10">
    <property type="entry name" value="Mog1/PsbP, alpha/beta/alpha sandwich"/>
    <property type="match status" value="1"/>
</dbReference>
<dbReference type="RefSeq" id="WP_005869503.1">
    <property type="nucleotide sequence ID" value="NZ_AKFS01000133.1"/>
</dbReference>
<keyword evidence="2" id="KW-1185">Reference proteome</keyword>
<evidence type="ECO:0000313" key="2">
    <source>
        <dbReference type="Proteomes" id="UP000004578"/>
    </source>
</evidence>
<dbReference type="EMBL" id="AKFS01000133">
    <property type="protein sequence ID" value="EJF46454.1"/>
    <property type="molecule type" value="Genomic_DNA"/>
</dbReference>
<gene>
    <name evidence="1" type="ORF">HMPREF1317_2255</name>
</gene>
<dbReference type="OrthoDB" id="3253092at2"/>
<comment type="caution">
    <text evidence="1">The sequence shown here is derived from an EMBL/GenBank/DDBJ whole genome shotgun (WGS) entry which is preliminary data.</text>
</comment>
<reference evidence="1 2" key="1">
    <citation type="submission" date="2012-05" db="EMBL/GenBank/DDBJ databases">
        <authorList>
            <person name="Harkins D.M."/>
            <person name="Madupu R."/>
            <person name="Durkin A.S."/>
            <person name="Torralba M."/>
            <person name="Methe B."/>
            <person name="Sutton G.G."/>
            <person name="Nelson K.E."/>
        </authorList>
    </citation>
    <scope>NUCLEOTIDE SEQUENCE [LARGE SCALE GENOMIC DNA]</scope>
    <source>
        <strain evidence="1 2">F0490</strain>
    </source>
</reference>
<accession>J0NH79</accession>
<name>J0NH79_9ACTO</name>
<evidence type="ECO:0000313" key="1">
    <source>
        <dbReference type="EMBL" id="EJF46454.1"/>
    </source>
</evidence>